<feature type="region of interest" description="Disordered" evidence="1">
    <location>
        <begin position="102"/>
        <end position="125"/>
    </location>
</feature>
<name>A0AAV5GQ06_9BASI</name>
<dbReference type="EMBL" id="BQKY01000010">
    <property type="protein sequence ID" value="GJN92253.1"/>
    <property type="molecule type" value="Genomic_DNA"/>
</dbReference>
<dbReference type="Proteomes" id="UP001342314">
    <property type="component" value="Unassembled WGS sequence"/>
</dbReference>
<sequence>MPEGLVLEAMRSTLAGLTYNAARFAPAVRPAVLAPSSTLLAFRPPTILAPSSTLVAFRPPAVLAPSWTVLAVRPLHSLASDKDGSAHQPAAVKSASIAPTGTRQYASGAPPAPNPNRLHADTSGAKSTTFWWPSSDTAWRDRKTGFKEISYVYTWPTVLALLCLGQLERAERYAMQVCVLGAITAYYYGTSPP</sequence>
<dbReference type="AlphaFoldDB" id="A0AAV5GQ06"/>
<comment type="caution">
    <text evidence="2">The sequence shown here is derived from an EMBL/GenBank/DDBJ whole genome shotgun (WGS) entry which is preliminary data.</text>
</comment>
<organism evidence="2 3">
    <name type="scientific">Rhodotorula paludigena</name>
    <dbReference type="NCBI Taxonomy" id="86838"/>
    <lineage>
        <taxon>Eukaryota</taxon>
        <taxon>Fungi</taxon>
        <taxon>Dikarya</taxon>
        <taxon>Basidiomycota</taxon>
        <taxon>Pucciniomycotina</taxon>
        <taxon>Microbotryomycetes</taxon>
        <taxon>Sporidiobolales</taxon>
        <taxon>Sporidiobolaceae</taxon>
        <taxon>Rhodotorula</taxon>
    </lineage>
</organism>
<accession>A0AAV5GQ06</accession>
<evidence type="ECO:0000256" key="1">
    <source>
        <dbReference type="SAM" id="MobiDB-lite"/>
    </source>
</evidence>
<proteinExistence type="predicted"/>
<keyword evidence="3" id="KW-1185">Reference proteome</keyword>
<gene>
    <name evidence="2" type="ORF">Rhopal_005283-T1</name>
</gene>
<protein>
    <submittedName>
        <fullName evidence="2">Uncharacterized protein</fullName>
    </submittedName>
</protein>
<reference evidence="2 3" key="1">
    <citation type="submission" date="2021-12" db="EMBL/GenBank/DDBJ databases">
        <title>High titer production of polyol ester of fatty acids by Rhodotorula paludigena BS15 towards product separation-free biomass refinery.</title>
        <authorList>
            <person name="Mano J."/>
            <person name="Ono H."/>
            <person name="Tanaka T."/>
            <person name="Naito K."/>
            <person name="Sushida H."/>
            <person name="Ike M."/>
            <person name="Tokuyasu K."/>
            <person name="Kitaoka M."/>
        </authorList>
    </citation>
    <scope>NUCLEOTIDE SEQUENCE [LARGE SCALE GENOMIC DNA]</scope>
    <source>
        <strain evidence="2 3">BS15</strain>
    </source>
</reference>
<evidence type="ECO:0000313" key="2">
    <source>
        <dbReference type="EMBL" id="GJN92253.1"/>
    </source>
</evidence>
<evidence type="ECO:0000313" key="3">
    <source>
        <dbReference type="Proteomes" id="UP001342314"/>
    </source>
</evidence>